<dbReference type="Gene3D" id="3.50.50.60">
    <property type="entry name" value="FAD/NAD(P)-binding domain"/>
    <property type="match status" value="1"/>
</dbReference>
<dbReference type="InterPro" id="IPR002938">
    <property type="entry name" value="FAD-bd"/>
</dbReference>
<evidence type="ECO:0000313" key="3">
    <source>
        <dbReference type="Proteomes" id="UP000190961"/>
    </source>
</evidence>
<keyword evidence="3" id="KW-1185">Reference proteome</keyword>
<reference evidence="2 3" key="1">
    <citation type="submission" date="2017-02" db="EMBL/GenBank/DDBJ databases">
        <authorList>
            <person name="Peterson S.W."/>
        </authorList>
    </citation>
    <scope>NUCLEOTIDE SEQUENCE [LARGE SCALE GENOMIC DNA]</scope>
    <source>
        <strain evidence="2 3">DSM 25262</strain>
    </source>
</reference>
<dbReference type="OrthoDB" id="1142316at2"/>
<dbReference type="InterPro" id="IPR050407">
    <property type="entry name" value="Geranylgeranyl_reductase"/>
</dbReference>
<sequence length="370" mass="41897">MKKILIVGGGLAGLISAIILARKGIEVLVVERKVYPFHRVCGEYISNETIPFLKSLKLLPEEFSPSQINRLQLSAISGKNEILPLDLGGFGISRYILDNFLYSKAQEAGAEFWLNTDVENVSFQDNKFAIATSRSEVYADIVIGAFGKRSKMDVHLNRSFIQKRSPYVGIKYHLKTDHPHDLIALHNFPGGYCGMSNIEEGKTNLCYLTHRDNVKKYKNIREMEEAVLFKNPLLESVFKNADFLFEKPEVINEISFETKSLVDNHILMAGDAAGMITPLCGNGMAMAIHASKILSELVIRYCEEESFSREQLEKNYIYQWRKNFAGRIWAGRQIQKLFGNEWASNVAINLAINVKPVARIIMRNTHGEVF</sequence>
<evidence type="ECO:0000313" key="2">
    <source>
        <dbReference type="EMBL" id="SKC74735.1"/>
    </source>
</evidence>
<proteinExistence type="predicted"/>
<dbReference type="AlphaFoldDB" id="A0A1T5LGB5"/>
<dbReference type="InterPro" id="IPR036188">
    <property type="entry name" value="FAD/NAD-bd_sf"/>
</dbReference>
<organism evidence="2 3">
    <name type="scientific">Ohtaekwangia koreensis</name>
    <dbReference type="NCBI Taxonomy" id="688867"/>
    <lineage>
        <taxon>Bacteria</taxon>
        <taxon>Pseudomonadati</taxon>
        <taxon>Bacteroidota</taxon>
        <taxon>Cytophagia</taxon>
        <taxon>Cytophagales</taxon>
        <taxon>Fulvivirgaceae</taxon>
        <taxon>Ohtaekwangia</taxon>
    </lineage>
</organism>
<dbReference type="PANTHER" id="PTHR42685">
    <property type="entry name" value="GERANYLGERANYL DIPHOSPHATE REDUCTASE"/>
    <property type="match status" value="1"/>
</dbReference>
<dbReference type="PANTHER" id="PTHR42685:SF22">
    <property type="entry name" value="CONDITIONED MEDIUM FACTOR RECEPTOR 1"/>
    <property type="match status" value="1"/>
</dbReference>
<dbReference type="GO" id="GO:0071949">
    <property type="term" value="F:FAD binding"/>
    <property type="evidence" value="ECO:0007669"/>
    <property type="project" value="InterPro"/>
</dbReference>
<accession>A0A1T5LGB5</accession>
<dbReference type="Pfam" id="PF01494">
    <property type="entry name" value="FAD_binding_3"/>
    <property type="match status" value="1"/>
</dbReference>
<protein>
    <submittedName>
        <fullName evidence="2">Dehydrogenase (Flavoprotein)</fullName>
    </submittedName>
</protein>
<dbReference type="STRING" id="688867.SAMN05660236_3121"/>
<name>A0A1T5LGB5_9BACT</name>
<dbReference type="PRINTS" id="PR00420">
    <property type="entry name" value="RNGMNOXGNASE"/>
</dbReference>
<dbReference type="Proteomes" id="UP000190961">
    <property type="component" value="Unassembled WGS sequence"/>
</dbReference>
<dbReference type="RefSeq" id="WP_079687675.1">
    <property type="nucleotide sequence ID" value="NZ_FUZU01000002.1"/>
</dbReference>
<dbReference type="SUPFAM" id="SSF51905">
    <property type="entry name" value="FAD/NAD(P)-binding domain"/>
    <property type="match status" value="1"/>
</dbReference>
<evidence type="ECO:0000259" key="1">
    <source>
        <dbReference type="Pfam" id="PF01494"/>
    </source>
</evidence>
<dbReference type="EMBL" id="FUZU01000002">
    <property type="protein sequence ID" value="SKC74735.1"/>
    <property type="molecule type" value="Genomic_DNA"/>
</dbReference>
<feature type="domain" description="FAD-binding" evidence="1">
    <location>
        <begin position="3"/>
        <end position="290"/>
    </location>
</feature>
<gene>
    <name evidence="2" type="ORF">SAMN05660236_3121</name>
</gene>